<evidence type="ECO:0008006" key="3">
    <source>
        <dbReference type="Google" id="ProtNLM"/>
    </source>
</evidence>
<accession>A0A5K7ZGD8</accession>
<evidence type="ECO:0000313" key="2">
    <source>
        <dbReference type="Proteomes" id="UP000427769"/>
    </source>
</evidence>
<evidence type="ECO:0000313" key="1">
    <source>
        <dbReference type="EMBL" id="BBO75167.1"/>
    </source>
</evidence>
<gene>
    <name evidence="1" type="ORF">DSCW_25840</name>
</gene>
<keyword evidence="2" id="KW-1185">Reference proteome</keyword>
<organism evidence="1 2">
    <name type="scientific">Desulfosarcina widdelii</name>
    <dbReference type="NCBI Taxonomy" id="947919"/>
    <lineage>
        <taxon>Bacteria</taxon>
        <taxon>Pseudomonadati</taxon>
        <taxon>Thermodesulfobacteriota</taxon>
        <taxon>Desulfobacteria</taxon>
        <taxon>Desulfobacterales</taxon>
        <taxon>Desulfosarcinaceae</taxon>
        <taxon>Desulfosarcina</taxon>
    </lineage>
</organism>
<reference evidence="1 2" key="1">
    <citation type="submission" date="2019-11" db="EMBL/GenBank/DDBJ databases">
        <title>Comparative genomics of hydrocarbon-degrading Desulfosarcina strains.</title>
        <authorList>
            <person name="Watanabe M."/>
            <person name="Kojima H."/>
            <person name="Fukui M."/>
        </authorList>
    </citation>
    <scope>NUCLEOTIDE SEQUENCE [LARGE SCALE GENOMIC DNA]</scope>
    <source>
        <strain evidence="1 2">PP31</strain>
    </source>
</reference>
<protein>
    <recommendedName>
        <fullName evidence="3">Response regulatory domain-containing protein</fullName>
    </recommendedName>
</protein>
<proteinExistence type="predicted"/>
<dbReference type="AlphaFoldDB" id="A0A5K7ZGD8"/>
<dbReference type="EMBL" id="AP021875">
    <property type="protein sequence ID" value="BBO75167.1"/>
    <property type="molecule type" value="Genomic_DNA"/>
</dbReference>
<name>A0A5K7ZGD8_9BACT</name>
<sequence length="137" mass="15387">MLLLYAKARSDIFQQLIQIIDSRVSGACLENYSNLEELFQRLHKPRLNIKIAVFSIGSAAELDRLLTVRDLLADMRLVLVLADRDPRTLSKAHALTPRFITFDDAGVAPLVSVVEKMMGCQIDRLPSRQSMLEAAHP</sequence>
<dbReference type="OrthoDB" id="5432564at2"/>
<dbReference type="KEGG" id="dwd:DSCW_25840"/>
<dbReference type="RefSeq" id="WP_155304111.1">
    <property type="nucleotide sequence ID" value="NZ_AP021875.1"/>
</dbReference>
<dbReference type="Proteomes" id="UP000427769">
    <property type="component" value="Chromosome"/>
</dbReference>